<feature type="transmembrane region" description="Helical" evidence="5">
    <location>
        <begin position="176"/>
        <end position="193"/>
    </location>
</feature>
<protein>
    <recommendedName>
        <fullName evidence="9">Peptidase S54 rhomboid domain-containing protein</fullName>
    </recommendedName>
</protein>
<dbReference type="Gramene" id="CDF36455">
    <property type="protein sequence ID" value="CDF36455"/>
    <property type="gene ID" value="CHC_T00004390001"/>
</dbReference>
<dbReference type="AlphaFoldDB" id="R7QGB7"/>
<gene>
    <name evidence="7" type="ORF">CHC_T00004390001</name>
</gene>
<dbReference type="Gene3D" id="1.20.1540.10">
    <property type="entry name" value="Rhomboid-like"/>
    <property type="match status" value="1"/>
</dbReference>
<evidence type="ECO:0000256" key="6">
    <source>
        <dbReference type="SAM" id="SignalP"/>
    </source>
</evidence>
<evidence type="ECO:0000313" key="8">
    <source>
        <dbReference type="Proteomes" id="UP000012073"/>
    </source>
</evidence>
<keyword evidence="8" id="KW-1185">Reference proteome</keyword>
<feature type="transmembrane region" description="Helical" evidence="5">
    <location>
        <begin position="256"/>
        <end position="276"/>
    </location>
</feature>
<evidence type="ECO:0000313" key="7">
    <source>
        <dbReference type="EMBL" id="CDF36455.1"/>
    </source>
</evidence>
<organism evidence="7 8">
    <name type="scientific">Chondrus crispus</name>
    <name type="common">Carrageen Irish moss</name>
    <name type="synonym">Polymorpha crispa</name>
    <dbReference type="NCBI Taxonomy" id="2769"/>
    <lineage>
        <taxon>Eukaryota</taxon>
        <taxon>Rhodophyta</taxon>
        <taxon>Florideophyceae</taxon>
        <taxon>Rhodymeniophycidae</taxon>
        <taxon>Gigartinales</taxon>
        <taxon>Gigartinaceae</taxon>
        <taxon>Chondrus</taxon>
    </lineage>
</organism>
<evidence type="ECO:0000256" key="4">
    <source>
        <dbReference type="ARBA" id="ARBA00023136"/>
    </source>
</evidence>
<comment type="subcellular location">
    <subcellularLocation>
        <location evidence="1">Membrane</location>
        <topology evidence="1">Multi-pass membrane protein</topology>
    </subcellularLocation>
</comment>
<dbReference type="RefSeq" id="XP_005716274.1">
    <property type="nucleotide sequence ID" value="XM_005716217.1"/>
</dbReference>
<evidence type="ECO:0000256" key="1">
    <source>
        <dbReference type="ARBA" id="ARBA00004141"/>
    </source>
</evidence>
<dbReference type="KEGG" id="ccp:CHC_T00004390001"/>
<evidence type="ECO:0008006" key="9">
    <source>
        <dbReference type="Google" id="ProtNLM"/>
    </source>
</evidence>
<feature type="signal peptide" evidence="6">
    <location>
        <begin position="1"/>
        <end position="20"/>
    </location>
</feature>
<reference evidence="8" key="1">
    <citation type="journal article" date="2013" name="Proc. Natl. Acad. Sci. U.S.A.">
        <title>Genome structure and metabolic features in the red seaweed Chondrus crispus shed light on evolution of the Archaeplastida.</title>
        <authorList>
            <person name="Collen J."/>
            <person name="Porcel B."/>
            <person name="Carre W."/>
            <person name="Ball S.G."/>
            <person name="Chaparro C."/>
            <person name="Tonon T."/>
            <person name="Barbeyron T."/>
            <person name="Michel G."/>
            <person name="Noel B."/>
            <person name="Valentin K."/>
            <person name="Elias M."/>
            <person name="Artiguenave F."/>
            <person name="Arun A."/>
            <person name="Aury J.M."/>
            <person name="Barbosa-Neto J.F."/>
            <person name="Bothwell J.H."/>
            <person name="Bouget F.Y."/>
            <person name="Brillet L."/>
            <person name="Cabello-Hurtado F."/>
            <person name="Capella-Gutierrez S."/>
            <person name="Charrier B."/>
            <person name="Cladiere L."/>
            <person name="Cock J.M."/>
            <person name="Coelho S.M."/>
            <person name="Colleoni C."/>
            <person name="Czjzek M."/>
            <person name="Da Silva C."/>
            <person name="Delage L."/>
            <person name="Denoeud F."/>
            <person name="Deschamps P."/>
            <person name="Dittami S.M."/>
            <person name="Gabaldon T."/>
            <person name="Gachon C.M."/>
            <person name="Groisillier A."/>
            <person name="Herve C."/>
            <person name="Jabbari K."/>
            <person name="Katinka M."/>
            <person name="Kloareg B."/>
            <person name="Kowalczyk N."/>
            <person name="Labadie K."/>
            <person name="Leblanc C."/>
            <person name="Lopez P.J."/>
            <person name="McLachlan D.H."/>
            <person name="Meslet-Cladiere L."/>
            <person name="Moustafa A."/>
            <person name="Nehr Z."/>
            <person name="Nyvall Collen P."/>
            <person name="Panaud O."/>
            <person name="Partensky F."/>
            <person name="Poulain J."/>
            <person name="Rensing S.A."/>
            <person name="Rousvoal S."/>
            <person name="Samson G."/>
            <person name="Symeonidi A."/>
            <person name="Weissenbach J."/>
            <person name="Zambounis A."/>
            <person name="Wincker P."/>
            <person name="Boyen C."/>
        </authorList>
    </citation>
    <scope>NUCLEOTIDE SEQUENCE [LARGE SCALE GENOMIC DNA]</scope>
    <source>
        <strain evidence="8">cv. Stackhouse</strain>
    </source>
</reference>
<dbReference type="OrthoDB" id="3860at2759"/>
<name>R7QGB7_CHOCR</name>
<dbReference type="InterPro" id="IPR035952">
    <property type="entry name" value="Rhomboid-like_sf"/>
</dbReference>
<evidence type="ECO:0000256" key="5">
    <source>
        <dbReference type="SAM" id="Phobius"/>
    </source>
</evidence>
<dbReference type="EMBL" id="HG001780">
    <property type="protein sequence ID" value="CDF36455.1"/>
    <property type="molecule type" value="Genomic_DNA"/>
</dbReference>
<keyword evidence="3 5" id="KW-1133">Transmembrane helix</keyword>
<proteinExistence type="predicted"/>
<keyword evidence="2 5" id="KW-0812">Transmembrane</keyword>
<dbReference type="Proteomes" id="UP000012073">
    <property type="component" value="Unassembled WGS sequence"/>
</dbReference>
<dbReference type="GO" id="GO:0016020">
    <property type="term" value="C:membrane"/>
    <property type="evidence" value="ECO:0007669"/>
    <property type="project" value="UniProtKB-SubCell"/>
</dbReference>
<sequence>MGSIRRLLCTFAVLWILVATNPGPSSFRHFLTKLHRTHLHTPTCQKAHSRDICLHARQAFPHLSAALESIFAPHRQVPSWLPDGPPHHFEVVDCAVFTLARTRLADLPDRPRHNFIGILGAWLPLPHTARLLGSVESRNFVRYLRRRVALVKRAAFDQDLRSFEAFRERSLPDRPWEWLIVYFAIVGAIWFMFPQHATQHFTLTWQNVRLKGNWWCMILFHLSHGGSLLRLCRTVASISFLAPILISRRIINLSGMYGVLLTSSATSTALGMLVLARRYVFMTRESGTRSPIEINGGGACVYALLVAACLAPDSNRSFPGGARPFELLMLNVLFDSFFLAGKRKIADYIAHTGAALGSWLFCSINQSSEYVS</sequence>
<dbReference type="GeneID" id="17323983"/>
<accession>R7QGB7</accession>
<evidence type="ECO:0000256" key="2">
    <source>
        <dbReference type="ARBA" id="ARBA00022692"/>
    </source>
</evidence>
<keyword evidence="6" id="KW-0732">Signal</keyword>
<evidence type="ECO:0000256" key="3">
    <source>
        <dbReference type="ARBA" id="ARBA00022989"/>
    </source>
</evidence>
<feature type="chain" id="PRO_5004442825" description="Peptidase S54 rhomboid domain-containing protein" evidence="6">
    <location>
        <begin position="21"/>
        <end position="372"/>
    </location>
</feature>
<keyword evidence="4 5" id="KW-0472">Membrane</keyword>